<dbReference type="AlphaFoldDB" id="A0A8S9LMA3"/>
<organism evidence="1 2">
    <name type="scientific">Brassica cretica</name>
    <name type="common">Mustard</name>
    <dbReference type="NCBI Taxonomy" id="69181"/>
    <lineage>
        <taxon>Eukaryota</taxon>
        <taxon>Viridiplantae</taxon>
        <taxon>Streptophyta</taxon>
        <taxon>Embryophyta</taxon>
        <taxon>Tracheophyta</taxon>
        <taxon>Spermatophyta</taxon>
        <taxon>Magnoliopsida</taxon>
        <taxon>eudicotyledons</taxon>
        <taxon>Gunneridae</taxon>
        <taxon>Pentapetalae</taxon>
        <taxon>rosids</taxon>
        <taxon>malvids</taxon>
        <taxon>Brassicales</taxon>
        <taxon>Brassicaceae</taxon>
        <taxon>Brassiceae</taxon>
        <taxon>Brassica</taxon>
    </lineage>
</organism>
<evidence type="ECO:0000313" key="2">
    <source>
        <dbReference type="Proteomes" id="UP000712281"/>
    </source>
</evidence>
<gene>
    <name evidence="1" type="ORF">F2Q68_00044726</name>
</gene>
<dbReference type="Proteomes" id="UP000712281">
    <property type="component" value="Unassembled WGS sequence"/>
</dbReference>
<protein>
    <submittedName>
        <fullName evidence="1">Uncharacterized protein</fullName>
    </submittedName>
</protein>
<name>A0A8S9LMA3_BRACR</name>
<proteinExistence type="predicted"/>
<accession>A0A8S9LMA3</accession>
<dbReference type="EMBL" id="QGKW02000276">
    <property type="protein sequence ID" value="KAF2606466.1"/>
    <property type="molecule type" value="Genomic_DNA"/>
</dbReference>
<evidence type="ECO:0000313" key="1">
    <source>
        <dbReference type="EMBL" id="KAF2606466.1"/>
    </source>
</evidence>
<sequence>MKQKRVFNNLLHCKSSQRAVFVMLIAFFECCQYGYETAVVRRSNDRVWIVIGWGKVSGDSVVKLSRRRKVSGTEFLQRLDSACNRQSFHLLRPPLSSPSSSIVTRFRR</sequence>
<reference evidence="1" key="1">
    <citation type="submission" date="2019-12" db="EMBL/GenBank/DDBJ databases">
        <title>Genome sequencing and annotation of Brassica cretica.</title>
        <authorList>
            <person name="Studholme D.J."/>
            <person name="Sarris P.F."/>
        </authorList>
    </citation>
    <scope>NUCLEOTIDE SEQUENCE</scope>
    <source>
        <strain evidence="1">PFS-001/15</strain>
        <tissue evidence="1">Leaf</tissue>
    </source>
</reference>
<comment type="caution">
    <text evidence="1">The sequence shown here is derived from an EMBL/GenBank/DDBJ whole genome shotgun (WGS) entry which is preliminary data.</text>
</comment>